<evidence type="ECO:0000256" key="4">
    <source>
        <dbReference type="ARBA" id="ARBA00008233"/>
    </source>
</evidence>
<evidence type="ECO:0000259" key="15">
    <source>
        <dbReference type="Pfam" id="PF16026"/>
    </source>
</evidence>
<dbReference type="KEGG" id="cvn:111122972"/>
<reference evidence="17" key="1">
    <citation type="submission" date="2025-08" db="UniProtKB">
        <authorList>
            <consortium name="RefSeq"/>
        </authorList>
    </citation>
    <scope>IDENTIFICATION</scope>
    <source>
        <tissue evidence="17">Whole sample</tissue>
    </source>
</reference>
<name>A0A8B8CYR2_CRAVI</name>
<dbReference type="GeneID" id="111122972"/>
<dbReference type="RefSeq" id="XP_022320730.1">
    <property type="nucleotide sequence ID" value="XM_022465022.1"/>
</dbReference>
<dbReference type="GO" id="GO:0035695">
    <property type="term" value="P:mitophagy by internal vacuole formation"/>
    <property type="evidence" value="ECO:0007669"/>
    <property type="project" value="TreeGrafter"/>
</dbReference>
<dbReference type="Pfam" id="PF16026">
    <property type="entry name" value="MIEAP"/>
    <property type="match status" value="1"/>
</dbReference>
<dbReference type="Proteomes" id="UP000694844">
    <property type="component" value="Chromosome 3"/>
</dbReference>
<proteinExistence type="inferred from homology"/>
<organism evidence="16 17">
    <name type="scientific">Crassostrea virginica</name>
    <name type="common">Eastern oyster</name>
    <dbReference type="NCBI Taxonomy" id="6565"/>
    <lineage>
        <taxon>Eukaryota</taxon>
        <taxon>Metazoa</taxon>
        <taxon>Spiralia</taxon>
        <taxon>Lophotrochozoa</taxon>
        <taxon>Mollusca</taxon>
        <taxon>Bivalvia</taxon>
        <taxon>Autobranchia</taxon>
        <taxon>Pteriomorphia</taxon>
        <taxon>Ostreida</taxon>
        <taxon>Ostreoidea</taxon>
        <taxon>Ostreidae</taxon>
        <taxon>Crassostrea</taxon>
    </lineage>
</organism>
<dbReference type="InterPro" id="IPR026169">
    <property type="entry name" value="MIEAP"/>
</dbReference>
<evidence type="ECO:0000313" key="17">
    <source>
        <dbReference type="RefSeq" id="XP_022320730.1"/>
    </source>
</evidence>
<dbReference type="GO" id="GO:0008289">
    <property type="term" value="F:lipid binding"/>
    <property type="evidence" value="ECO:0007669"/>
    <property type="project" value="UniProtKB-KW"/>
</dbReference>
<evidence type="ECO:0000256" key="8">
    <source>
        <dbReference type="ARBA" id="ARBA00023054"/>
    </source>
</evidence>
<keyword evidence="9" id="KW-0446">Lipid-binding</keyword>
<dbReference type="InterPro" id="IPR031981">
    <property type="entry name" value="MIEAP_C"/>
</dbReference>
<keyword evidence="11" id="KW-0472">Membrane</keyword>
<evidence type="ECO:0000256" key="12">
    <source>
        <dbReference type="ARBA" id="ARBA00032687"/>
    </source>
</evidence>
<evidence type="ECO:0000256" key="1">
    <source>
        <dbReference type="ARBA" id="ARBA00004294"/>
    </source>
</evidence>
<dbReference type="GO" id="GO:0005741">
    <property type="term" value="C:mitochondrial outer membrane"/>
    <property type="evidence" value="ECO:0007669"/>
    <property type="project" value="UniProtKB-SubCell"/>
</dbReference>
<feature type="domain" description="Mitochondria-eating protein C-terminal" evidence="15">
    <location>
        <begin position="301"/>
        <end position="520"/>
    </location>
</feature>
<keyword evidence="8 13" id="KW-0175">Coiled coil</keyword>
<evidence type="ECO:0000256" key="10">
    <source>
        <dbReference type="ARBA" id="ARBA00023128"/>
    </source>
</evidence>
<dbReference type="GO" id="GO:0035694">
    <property type="term" value="P:mitochondrial protein catabolic process"/>
    <property type="evidence" value="ECO:0007669"/>
    <property type="project" value="InterPro"/>
</dbReference>
<feature type="compositionally biased region" description="Polar residues" evidence="14">
    <location>
        <begin position="196"/>
        <end position="206"/>
    </location>
</feature>
<gene>
    <name evidence="17" type="primary">LOC111122972</name>
</gene>
<feature type="coiled-coil region" evidence="13">
    <location>
        <begin position="250"/>
        <end position="277"/>
    </location>
</feature>
<comment type="subcellular location">
    <subcellularLocation>
        <location evidence="3">Cytoplasm</location>
    </subcellularLocation>
    <subcellularLocation>
        <location evidence="2">Mitochondrion matrix</location>
    </subcellularLocation>
    <subcellularLocation>
        <location evidence="1">Mitochondrion outer membrane</location>
    </subcellularLocation>
</comment>
<dbReference type="AlphaFoldDB" id="A0A8B8CYR2"/>
<dbReference type="PANTHER" id="PTHR21771">
    <property type="entry name" value="MITOCHONDRIA-EATING PROTEIN-RELATED"/>
    <property type="match status" value="1"/>
</dbReference>
<protein>
    <recommendedName>
        <fullName evidence="5">Mitochondria-eating protein</fullName>
    </recommendedName>
    <alternativeName>
        <fullName evidence="12">Spermatogenesis-associated protein 18</fullName>
    </alternativeName>
</protein>
<evidence type="ECO:0000256" key="5">
    <source>
        <dbReference type="ARBA" id="ARBA00019863"/>
    </source>
</evidence>
<evidence type="ECO:0000256" key="9">
    <source>
        <dbReference type="ARBA" id="ARBA00023121"/>
    </source>
</evidence>
<evidence type="ECO:0000256" key="11">
    <source>
        <dbReference type="ARBA" id="ARBA00023136"/>
    </source>
</evidence>
<keyword evidence="7" id="KW-1000">Mitochondrion outer membrane</keyword>
<dbReference type="GO" id="GO:0005759">
    <property type="term" value="C:mitochondrial matrix"/>
    <property type="evidence" value="ECO:0007669"/>
    <property type="project" value="UniProtKB-SubCell"/>
</dbReference>
<evidence type="ECO:0000256" key="2">
    <source>
        <dbReference type="ARBA" id="ARBA00004305"/>
    </source>
</evidence>
<feature type="region of interest" description="Disordered" evidence="14">
    <location>
        <begin position="139"/>
        <end position="248"/>
    </location>
</feature>
<evidence type="ECO:0000256" key="7">
    <source>
        <dbReference type="ARBA" id="ARBA00022787"/>
    </source>
</evidence>
<keyword evidence="6" id="KW-0963">Cytoplasm</keyword>
<evidence type="ECO:0000313" key="16">
    <source>
        <dbReference type="Proteomes" id="UP000694844"/>
    </source>
</evidence>
<sequence length="524" mass="59397">MAEGVVLRSSFGRSIRSPRHASSGKGFSFGTVDIRPVGLEGHYRTNLEKLLGKMGQHVEQSVIIMAKMEYAELMEIEKKLKELDTKLFQRTSEAKPKPNNHLDEKWGPQLFHLIQKSRETQLKNMADDALRELNALQRSARAHEEATKSSADGSPREIKMIPNLNGSILMKRRPSSGNKPYSHPYGSPMKAIHPVQVSTKGLNSDNMDPVKKPDFSKSFIRSSSQDSNINRSASRPSSQGYKSVHRGGSISISKEEYDRLQRKVKQQDIQIEELTTRLSSFASKQLLDGNPHMADLSDKNRPTKIGEKFGELYDEEWSDAFDAFHTQLKYTEEKCLRVLLRILMYAYDFCKKSSERQLQDLIISMKMHILDPVPLQNKSPANSMTSSLSQVNFQLSGSEGKALQSVCHRHSKDLRKAAGPKSVPVLQEVFKEQVLRQNFQLEPRQLPKPILAYIDACVEITWLMCIQDPPMVITWATEGEVINTNYYKLFQTSGSIVKTCVWPVLLLHNRGPIVSKGYVLPQKR</sequence>
<evidence type="ECO:0000256" key="3">
    <source>
        <dbReference type="ARBA" id="ARBA00004496"/>
    </source>
</evidence>
<keyword evidence="10" id="KW-0496">Mitochondrion</keyword>
<dbReference type="OrthoDB" id="6140320at2759"/>
<evidence type="ECO:0000256" key="6">
    <source>
        <dbReference type="ARBA" id="ARBA00022490"/>
    </source>
</evidence>
<evidence type="ECO:0000256" key="13">
    <source>
        <dbReference type="SAM" id="Coils"/>
    </source>
</evidence>
<keyword evidence="16" id="KW-1185">Reference proteome</keyword>
<feature type="compositionally biased region" description="Polar residues" evidence="14">
    <location>
        <begin position="219"/>
        <end position="241"/>
    </location>
</feature>
<accession>A0A8B8CYR2</accession>
<comment type="similarity">
    <text evidence="4">Belongs to the MIEAP family.</text>
</comment>
<evidence type="ECO:0000256" key="14">
    <source>
        <dbReference type="SAM" id="MobiDB-lite"/>
    </source>
</evidence>